<reference evidence="3" key="1">
    <citation type="submission" date="2022-03" db="EMBL/GenBank/DDBJ databases">
        <title>Draft genome sequence of Aduncisulcus paluster, a free-living microaerophilic Fornicata.</title>
        <authorList>
            <person name="Yuyama I."/>
            <person name="Kume K."/>
            <person name="Tamura T."/>
            <person name="Inagaki Y."/>
            <person name="Hashimoto T."/>
        </authorList>
    </citation>
    <scope>NUCLEOTIDE SEQUENCE</scope>
    <source>
        <strain evidence="3">NY0171</strain>
    </source>
</reference>
<dbReference type="Proteomes" id="UP001057375">
    <property type="component" value="Unassembled WGS sequence"/>
</dbReference>
<feature type="region of interest" description="Disordered" evidence="2">
    <location>
        <begin position="794"/>
        <end position="819"/>
    </location>
</feature>
<accession>A0ABQ5KSC0</accession>
<feature type="region of interest" description="Disordered" evidence="2">
    <location>
        <begin position="155"/>
        <end position="176"/>
    </location>
</feature>
<gene>
    <name evidence="3" type="ORF">ADUPG1_008537</name>
</gene>
<evidence type="ECO:0000313" key="3">
    <source>
        <dbReference type="EMBL" id="GKT35363.1"/>
    </source>
</evidence>
<feature type="compositionally biased region" description="Basic and acidic residues" evidence="2">
    <location>
        <begin position="1010"/>
        <end position="1019"/>
    </location>
</feature>
<feature type="region of interest" description="Disordered" evidence="2">
    <location>
        <begin position="948"/>
        <end position="1043"/>
    </location>
</feature>
<feature type="compositionally biased region" description="Polar residues" evidence="2">
    <location>
        <begin position="1020"/>
        <end position="1033"/>
    </location>
</feature>
<keyword evidence="1" id="KW-0175">Coiled coil</keyword>
<feature type="compositionally biased region" description="Basic and acidic residues" evidence="2">
    <location>
        <begin position="580"/>
        <end position="589"/>
    </location>
</feature>
<feature type="region of interest" description="Disordered" evidence="2">
    <location>
        <begin position="580"/>
        <end position="627"/>
    </location>
</feature>
<protein>
    <submittedName>
        <fullName evidence="3">Uncharacterized protein</fullName>
    </submittedName>
</protein>
<feature type="compositionally biased region" description="Basic and acidic residues" evidence="2">
    <location>
        <begin position="956"/>
        <end position="965"/>
    </location>
</feature>
<feature type="region of interest" description="Disordered" evidence="2">
    <location>
        <begin position="299"/>
        <end position="325"/>
    </location>
</feature>
<proteinExistence type="predicted"/>
<feature type="compositionally biased region" description="Acidic residues" evidence="2">
    <location>
        <begin position="598"/>
        <end position="624"/>
    </location>
</feature>
<evidence type="ECO:0000313" key="4">
    <source>
        <dbReference type="Proteomes" id="UP001057375"/>
    </source>
</evidence>
<evidence type="ECO:0000256" key="2">
    <source>
        <dbReference type="SAM" id="MobiDB-lite"/>
    </source>
</evidence>
<feature type="compositionally biased region" description="Basic and acidic residues" evidence="2">
    <location>
        <begin position="994"/>
        <end position="1003"/>
    </location>
</feature>
<keyword evidence="4" id="KW-1185">Reference proteome</keyword>
<feature type="compositionally biased region" description="Polar residues" evidence="2">
    <location>
        <begin position="308"/>
        <end position="325"/>
    </location>
</feature>
<feature type="compositionally biased region" description="Basic and acidic residues" evidence="2">
    <location>
        <begin position="155"/>
        <end position="167"/>
    </location>
</feature>
<feature type="non-terminal residue" evidence="3">
    <location>
        <position position="1"/>
    </location>
</feature>
<dbReference type="EMBL" id="BQXS01010974">
    <property type="protein sequence ID" value="GKT35363.1"/>
    <property type="molecule type" value="Genomic_DNA"/>
</dbReference>
<name>A0ABQ5KSC0_9EUKA</name>
<evidence type="ECO:0000256" key="1">
    <source>
        <dbReference type="SAM" id="Coils"/>
    </source>
</evidence>
<sequence>EEEEEEEGEMKQSGRKVDIVIKDENEKDDEFHSAHTTKDVSSPFHLTVPSNNIVHVCVYQCSNEESVICICRNSGEVLLSLLSSDTDSKNRLSSDGNSESEEENETTCRFECVCADNEVVMSGSSLFTSCGIPIFIASLSSGILHTYELSFMSRSEREDQQEQERERLKRKSIGSKPSDLPSSFLRFLRFAHLSALISIPASIVHLPASFPASFVSFTVTTGACVLACEDIVGDGDDVKRIKMPLWMKRSSKAPLLSSIRNPISSNTNTHLHYSMQLSSPAVHSTHVLSPNIGGLQNSLMVGGETESNRSQLSQSKHPISDPSQYITTSTDMTVSVCVGSDKNNVCICECGDVIIYDFKSLIYPHDSFKTTPVREGYLSQRIRSSIVKQEEKESDMHEEKLSLFSSPSPQLTSVPAISTSILHQPMLQIGVNTGHALTLFHSIPSYSISHTVTQGSALSYYEARNRTISNRNLFLEDRLSYYVSRLNKMNTDKTCMMKEAAEQSETIEMLQAKVLDLQSQLTTKQNTWKVQKATLERDIKKLEKISSELRQENIHLHERVRVGASAGVLRVYSPSVRKEKTKISPKSKEVGIQVELVKEEEEEKKEEEEKEEEEEENEEEEEESGSAVYIDAKYLEQRGRLVPTLRSHGIQCSIHPESEASSQTPSFFLMDSLLPPSSHPNGSSISQDISTNPEIDTLEIDGWSVDGSSLHEKHSNIRFTLSASPTSLYQPLLHEIGTQTNHHSHSQRNELEVCINTLRTMMRCTEPIDYTLIHSDYSALIAVIKEIIGKLAKEKSASTSGHSKSSSESPRISNPTNGIHAKAFHSGSYTVLGSREPQTSTLFSPSLQSSKIATHVSKGSVKANERRESHFPAKMFVPFPKTLQNVLPISKVPSIPSRTSVLSSPLPLSLHPFHPSDRIFHTSGRMQDKAIGGEHFPSSHLARSIHSVSAKSSAEMSDKTDDSKRYGAPYTRLTSSSRVKSRDSTTQDLGGPDAPKKQLKIVENRSNVEGNHEEWERSCETPSPRSSQQQTNETTDEHGIIWK</sequence>
<feature type="compositionally biased region" description="Low complexity" evidence="2">
    <location>
        <begin position="797"/>
        <end position="809"/>
    </location>
</feature>
<feature type="coiled-coil region" evidence="1">
    <location>
        <begin position="500"/>
        <end position="559"/>
    </location>
</feature>
<comment type="caution">
    <text evidence="3">The sequence shown here is derived from an EMBL/GenBank/DDBJ whole genome shotgun (WGS) entry which is preliminary data.</text>
</comment>
<organism evidence="3 4">
    <name type="scientific">Aduncisulcus paluster</name>
    <dbReference type="NCBI Taxonomy" id="2918883"/>
    <lineage>
        <taxon>Eukaryota</taxon>
        <taxon>Metamonada</taxon>
        <taxon>Carpediemonas-like organisms</taxon>
        <taxon>Aduncisulcus</taxon>
    </lineage>
</organism>